<comment type="caution">
    <text evidence="4">The sequence shown here is derived from an EMBL/GenBank/DDBJ whole genome shotgun (WGS) entry which is preliminary data.</text>
</comment>
<name>A0A8T0RSI7_PANVG</name>
<gene>
    <name evidence="4" type="ORF">PVAP13_5NG151400</name>
</gene>
<organism evidence="4 5">
    <name type="scientific">Panicum virgatum</name>
    <name type="common">Blackwell switchgrass</name>
    <dbReference type="NCBI Taxonomy" id="38727"/>
    <lineage>
        <taxon>Eukaryota</taxon>
        <taxon>Viridiplantae</taxon>
        <taxon>Streptophyta</taxon>
        <taxon>Embryophyta</taxon>
        <taxon>Tracheophyta</taxon>
        <taxon>Spermatophyta</taxon>
        <taxon>Magnoliopsida</taxon>
        <taxon>Liliopsida</taxon>
        <taxon>Poales</taxon>
        <taxon>Poaceae</taxon>
        <taxon>PACMAD clade</taxon>
        <taxon>Panicoideae</taxon>
        <taxon>Panicodae</taxon>
        <taxon>Paniceae</taxon>
        <taxon>Panicinae</taxon>
        <taxon>Panicum</taxon>
        <taxon>Panicum sect. Hiantes</taxon>
    </lineage>
</organism>
<feature type="region of interest" description="Disordered" evidence="1">
    <location>
        <begin position="115"/>
        <end position="141"/>
    </location>
</feature>
<feature type="region of interest" description="Disordered" evidence="1">
    <location>
        <begin position="219"/>
        <end position="284"/>
    </location>
</feature>
<evidence type="ECO:0000256" key="1">
    <source>
        <dbReference type="SAM" id="MobiDB-lite"/>
    </source>
</evidence>
<dbReference type="Pfam" id="PF21647">
    <property type="entry name" value="DUF6857"/>
    <property type="match status" value="2"/>
</dbReference>
<protein>
    <submittedName>
        <fullName evidence="4">Uncharacterized protein</fullName>
    </submittedName>
</protein>
<dbReference type="InterPro" id="IPR048297">
    <property type="entry name" value="DUF936_dom_pln"/>
</dbReference>
<evidence type="ECO:0000259" key="3">
    <source>
        <dbReference type="Pfam" id="PF21647"/>
    </source>
</evidence>
<feature type="region of interest" description="Disordered" evidence="1">
    <location>
        <begin position="397"/>
        <end position="470"/>
    </location>
</feature>
<proteinExistence type="predicted"/>
<feature type="domain" description="DUF936" evidence="2">
    <location>
        <begin position="4"/>
        <end position="121"/>
    </location>
</feature>
<evidence type="ECO:0000259" key="2">
    <source>
        <dbReference type="Pfam" id="PF06075"/>
    </source>
</evidence>
<dbReference type="InterPro" id="IPR049172">
    <property type="entry name" value="DUF6857_pln"/>
</dbReference>
<feature type="compositionally biased region" description="Low complexity" evidence="1">
    <location>
        <begin position="192"/>
        <end position="207"/>
    </location>
</feature>
<dbReference type="AlphaFoldDB" id="A0A8T0RSI7"/>
<sequence>MTTLSSGVLLKLLDGMKSGAAKPVGEHRTAVLQVTDIVPAELDEKDLFPKHGKFYVKVSDASHSIYVTLPLAQAELVLSNKLHLGQLVHVDRLDPGSPVPVIVGARLLPGRHPLVVGTPDPGAKAKPATPRRGSWGSQQNASIKPTTLNFDAEKTPVKERPVLSMPIKERVGAATPVRERGVAVTPVRERVAASPSLSSASVRKSSSVLPRLLTRSKSFVADRDQHPKIPKIPFPTSSVSCAASRATRRAAKEEVPSSPPSDDELGSSATFSKKRSSTAASVPVPGKLSLLGKDALEQMERAQKAAQEALRNASATANVARIYEIFSKLSEAARPDTPASCFDSFLSFHQEAVQVVTDIEAIQAATSMAAAVASDEQPEDAPPVLQEIAQNRAVMRRRGIGGGGGGGVSKSVSFAPGSLDSRQDDGGGKTGRSSSASRKCLAMDKIGGDGGDEKRSSSSSAPPSATTTTALGSSLKLAKQIQSEAGSWFMDFLEAALETGRLKKSKASATGDGRKQSSSCCPQSLMLRVINWVEMEQSGGDSSGRRPAHPRVAAIARKLRIKAKNP</sequence>
<dbReference type="EMBL" id="CM029046">
    <property type="protein sequence ID" value="KAG2587459.1"/>
    <property type="molecule type" value="Genomic_DNA"/>
</dbReference>
<feature type="region of interest" description="Disordered" evidence="1">
    <location>
        <begin position="185"/>
        <end position="207"/>
    </location>
</feature>
<keyword evidence="5" id="KW-1185">Reference proteome</keyword>
<accession>A0A8T0RSI7</accession>
<dbReference type="Proteomes" id="UP000823388">
    <property type="component" value="Chromosome 5N"/>
</dbReference>
<feature type="domain" description="DUF6857" evidence="3">
    <location>
        <begin position="452"/>
        <end position="512"/>
    </location>
</feature>
<evidence type="ECO:0000313" key="5">
    <source>
        <dbReference type="Proteomes" id="UP000823388"/>
    </source>
</evidence>
<evidence type="ECO:0000313" key="4">
    <source>
        <dbReference type="EMBL" id="KAG2587459.1"/>
    </source>
</evidence>
<dbReference type="Pfam" id="PF06075">
    <property type="entry name" value="DUF936"/>
    <property type="match status" value="1"/>
</dbReference>
<dbReference type="PANTHER" id="PTHR31928">
    <property type="entry name" value="EXPRESSED PROTEIN"/>
    <property type="match status" value="1"/>
</dbReference>
<dbReference type="OrthoDB" id="1602505at2759"/>
<feature type="domain" description="DUF6857" evidence="3">
    <location>
        <begin position="278"/>
        <end position="370"/>
    </location>
</feature>
<dbReference type="PANTHER" id="PTHR31928:SF6">
    <property type="entry name" value="DUF936 DOMAIN-CONTAINING PROTEIN"/>
    <property type="match status" value="1"/>
</dbReference>
<dbReference type="InterPro" id="IPR010341">
    <property type="entry name" value="DUF936_pln"/>
</dbReference>
<feature type="compositionally biased region" description="Low complexity" evidence="1">
    <location>
        <begin position="457"/>
        <end position="470"/>
    </location>
</feature>
<reference evidence="4" key="1">
    <citation type="submission" date="2020-05" db="EMBL/GenBank/DDBJ databases">
        <title>WGS assembly of Panicum virgatum.</title>
        <authorList>
            <person name="Lovell J.T."/>
            <person name="Jenkins J."/>
            <person name="Shu S."/>
            <person name="Juenger T.E."/>
            <person name="Schmutz J."/>
        </authorList>
    </citation>
    <scope>NUCLEOTIDE SEQUENCE</scope>
    <source>
        <strain evidence="4">AP13</strain>
    </source>
</reference>